<dbReference type="KEGG" id="vg:14296084"/>
<name>G0YV20_9CAUD</name>
<dbReference type="GeneID" id="14296084"/>
<protein>
    <submittedName>
        <fullName evidence="1">Uncharacterized protein</fullName>
    </submittedName>
</protein>
<evidence type="ECO:0000313" key="1">
    <source>
        <dbReference type="EMBL" id="AEK21557.1"/>
    </source>
</evidence>
<gene>
    <name evidence="1" type="ORF">PaP1_gp017</name>
</gene>
<dbReference type="RefSeq" id="YP_007236428.1">
    <property type="nucleotide sequence ID" value="NC_019913.1"/>
</dbReference>
<accession>G0YV20</accession>
<keyword evidence="2" id="KW-1185">Reference proteome</keyword>
<organism evidence="1 2">
    <name type="scientific">Pseudomonas phage PaP1</name>
    <dbReference type="NCBI Taxonomy" id="685892"/>
    <lineage>
        <taxon>Viruses</taxon>
        <taxon>Duplodnaviria</taxon>
        <taxon>Heunggongvirae</taxon>
        <taxon>Uroviricota</taxon>
        <taxon>Caudoviricetes</taxon>
        <taxon>Vandenendeviridae</taxon>
        <taxon>Skurskavirinae</taxon>
        <taxon>Pakpunavirus</taxon>
        <taxon>Pakpunavirus PaP1</taxon>
    </lineage>
</organism>
<reference evidence="1 2" key="1">
    <citation type="journal article" date="2013" name="PLoS ONE">
        <title>Genomic and Proteomic Analyses of the Terminally Redundant Genome of the Pseudomonas aeruginosa Phage PaP1: Establishment of Genus PaP1-Like Phages.</title>
        <authorList>
            <person name="Lu S."/>
            <person name="Le S."/>
            <person name="Tan Y."/>
            <person name="Zhu J."/>
            <person name="Li M."/>
            <person name="Rao X."/>
            <person name="Zou L."/>
            <person name="Li S."/>
            <person name="Wang J."/>
            <person name="Jin X."/>
            <person name="Huang G."/>
            <person name="Zhang L."/>
            <person name="Zhao X."/>
            <person name="Hu F."/>
        </authorList>
    </citation>
    <scope>NUCLEOTIDE SEQUENCE [LARGE SCALE GENOMIC DNA]</scope>
</reference>
<dbReference type="EMBL" id="HQ832595">
    <property type="protein sequence ID" value="AEK21557.1"/>
    <property type="molecule type" value="Genomic_DNA"/>
</dbReference>
<evidence type="ECO:0000313" key="2">
    <source>
        <dbReference type="Proteomes" id="UP000008424"/>
    </source>
</evidence>
<sequence length="84" mass="10025">MIWSLSVIGLRMAYKEEVVLAKYYITTFCEQGRPENKGHKLFKFQIWEKEYWSPFAAINFMYDDIKVRSRGSGGIRFTSVERFK</sequence>
<proteinExistence type="predicted"/>
<dbReference type="OrthoDB" id="21925at10239"/>
<dbReference type="Proteomes" id="UP000008424">
    <property type="component" value="Segment"/>
</dbReference>